<dbReference type="AlphaFoldDB" id="A0A401JZV4"/>
<organism evidence="2 3">
    <name type="scientific">Sulfuriferula multivorans</name>
    <dbReference type="NCBI Taxonomy" id="1559896"/>
    <lineage>
        <taxon>Bacteria</taxon>
        <taxon>Pseudomonadati</taxon>
        <taxon>Pseudomonadota</taxon>
        <taxon>Betaproteobacteria</taxon>
        <taxon>Nitrosomonadales</taxon>
        <taxon>Sulfuricellaceae</taxon>
        <taxon>Sulfuriferula</taxon>
    </lineage>
</organism>
<evidence type="ECO:0000313" key="2">
    <source>
        <dbReference type="EMBL" id="GCB02157.1"/>
    </source>
</evidence>
<dbReference type="OrthoDB" id="7204915at2"/>
<comment type="caution">
    <text evidence="2">The sequence shown here is derived from an EMBL/GenBank/DDBJ whole genome shotgun (WGS) entry which is preliminary data.</text>
</comment>
<keyword evidence="1" id="KW-0812">Transmembrane</keyword>
<proteinExistence type="predicted"/>
<protein>
    <submittedName>
        <fullName evidence="2">N-linked glycosylation glycosyltransferase PglG</fullName>
    </submittedName>
</protein>
<name>A0A401JZV4_9PROT</name>
<keyword evidence="2" id="KW-0808">Transferase</keyword>
<feature type="transmembrane region" description="Helical" evidence="1">
    <location>
        <begin position="51"/>
        <end position="68"/>
    </location>
</feature>
<dbReference type="Proteomes" id="UP000286806">
    <property type="component" value="Unassembled WGS sequence"/>
</dbReference>
<accession>A0A401JZV4</accession>
<keyword evidence="1" id="KW-1133">Transmembrane helix</keyword>
<keyword evidence="1" id="KW-0472">Membrane</keyword>
<reference evidence="2 3" key="1">
    <citation type="journal article" date="2019" name="Front. Microbiol.">
        <title>Genomes of Neutrophilic Sulfur-Oxidizing Chemolithoautotrophs Representing 9 Proteobacterial Species From 8 Genera.</title>
        <authorList>
            <person name="Watanabe T."/>
            <person name="Kojima H."/>
            <person name="Umezawa K."/>
            <person name="Hori C."/>
            <person name="Takasuka T.E."/>
            <person name="Kato Y."/>
            <person name="Fukui M."/>
        </authorList>
    </citation>
    <scope>NUCLEOTIDE SEQUENCE [LARGE SCALE GENOMIC DNA]</scope>
    <source>
        <strain evidence="2 3">TTN</strain>
    </source>
</reference>
<feature type="transmembrane region" description="Helical" evidence="1">
    <location>
        <begin position="21"/>
        <end position="39"/>
    </location>
</feature>
<dbReference type="EMBL" id="BGOW01000036">
    <property type="protein sequence ID" value="GCB02157.1"/>
    <property type="molecule type" value="Genomic_DNA"/>
</dbReference>
<dbReference type="GO" id="GO:0016740">
    <property type="term" value="F:transferase activity"/>
    <property type="evidence" value="ECO:0007669"/>
    <property type="project" value="UniProtKB-KW"/>
</dbReference>
<gene>
    <name evidence="2" type="ORF">SFMTTN_2976</name>
</gene>
<evidence type="ECO:0000313" key="3">
    <source>
        <dbReference type="Proteomes" id="UP000286806"/>
    </source>
</evidence>
<evidence type="ECO:0000256" key="1">
    <source>
        <dbReference type="SAM" id="Phobius"/>
    </source>
</evidence>
<sequence length="77" mass="8881">MEEEVLRDRELRSPVEARRTLTRLMVIICIAVSLETVVYLSTAGKDRIQNLIYPAILLLNAVAVRVGLSTYQKKWRH</sequence>
<keyword evidence="3" id="KW-1185">Reference proteome</keyword>